<dbReference type="PANTHER" id="PTHR11795">
    <property type="entry name" value="BRANCHED-CHAIN AMINO ACID TRANSPORT SYSTEM PERMEASE PROTEIN LIVH"/>
    <property type="match status" value="1"/>
</dbReference>
<keyword evidence="6 10" id="KW-1133">Transmembrane helix</keyword>
<protein>
    <recommendedName>
        <fullName evidence="12">Branched-chain amino acid ABC transporter permease</fullName>
    </recommendedName>
</protein>
<dbReference type="AlphaFoldDB" id="A0AAT9HN34"/>
<keyword evidence="5" id="KW-0029">Amino-acid transport</keyword>
<feature type="transmembrane region" description="Helical" evidence="10">
    <location>
        <begin position="34"/>
        <end position="51"/>
    </location>
</feature>
<evidence type="ECO:0000256" key="5">
    <source>
        <dbReference type="ARBA" id="ARBA00022970"/>
    </source>
</evidence>
<feature type="compositionally biased region" description="Low complexity" evidence="9">
    <location>
        <begin position="391"/>
        <end position="401"/>
    </location>
</feature>
<feature type="transmembrane region" description="Helical" evidence="10">
    <location>
        <begin position="12"/>
        <end position="29"/>
    </location>
</feature>
<feature type="compositionally biased region" description="Low complexity" evidence="9">
    <location>
        <begin position="493"/>
        <end position="504"/>
    </location>
</feature>
<keyword evidence="4 10" id="KW-0812">Transmembrane</keyword>
<evidence type="ECO:0000256" key="3">
    <source>
        <dbReference type="ARBA" id="ARBA00022475"/>
    </source>
</evidence>
<evidence type="ECO:0000256" key="4">
    <source>
        <dbReference type="ARBA" id="ARBA00022692"/>
    </source>
</evidence>
<dbReference type="EMBL" id="AP035768">
    <property type="protein sequence ID" value="BFO18836.1"/>
    <property type="molecule type" value="Genomic_DNA"/>
</dbReference>
<feature type="transmembrane region" description="Helical" evidence="10">
    <location>
        <begin position="190"/>
        <end position="210"/>
    </location>
</feature>
<evidence type="ECO:0008006" key="12">
    <source>
        <dbReference type="Google" id="ProtNLM"/>
    </source>
</evidence>
<feature type="transmembrane region" description="Helical" evidence="10">
    <location>
        <begin position="142"/>
        <end position="161"/>
    </location>
</feature>
<feature type="transmembrane region" description="Helical" evidence="10">
    <location>
        <begin position="357"/>
        <end position="375"/>
    </location>
</feature>
<feature type="transmembrane region" description="Helical" evidence="10">
    <location>
        <begin position="560"/>
        <end position="588"/>
    </location>
</feature>
<dbReference type="GO" id="GO:0022857">
    <property type="term" value="F:transmembrane transporter activity"/>
    <property type="evidence" value="ECO:0007669"/>
    <property type="project" value="InterPro"/>
</dbReference>
<evidence type="ECO:0000256" key="10">
    <source>
        <dbReference type="SAM" id="Phobius"/>
    </source>
</evidence>
<reference evidence="11" key="2">
    <citation type="submission" date="2024-07" db="EMBL/GenBank/DDBJ databases">
        <title>Streptomyces haneummycinica sp. nov., a new antibiotic-producing actinobacterium isolated from marine sediment.</title>
        <authorList>
            <person name="Uemura M."/>
            <person name="Hamada M."/>
            <person name="Hirano S."/>
            <person name="Kobayashi K."/>
            <person name="Ohshiro T."/>
            <person name="Kobayashi T."/>
            <person name="Terahara T."/>
        </authorList>
    </citation>
    <scope>NUCLEOTIDE SEQUENCE</scope>
    <source>
        <strain evidence="11">KM77-8</strain>
    </source>
</reference>
<dbReference type="InterPro" id="IPR001851">
    <property type="entry name" value="ABC_transp_permease"/>
</dbReference>
<evidence type="ECO:0000256" key="6">
    <source>
        <dbReference type="ARBA" id="ARBA00022989"/>
    </source>
</evidence>
<keyword evidence="2" id="KW-0813">Transport</keyword>
<reference evidence="11" key="1">
    <citation type="submission" date="2024-06" db="EMBL/GenBank/DDBJ databases">
        <authorList>
            <consortium name="consrtm"/>
            <person name="Uemura M."/>
            <person name="Terahara T."/>
        </authorList>
    </citation>
    <scope>NUCLEOTIDE SEQUENCE</scope>
    <source>
        <strain evidence="11">KM77-8</strain>
    </source>
</reference>
<evidence type="ECO:0000256" key="9">
    <source>
        <dbReference type="SAM" id="MobiDB-lite"/>
    </source>
</evidence>
<dbReference type="GO" id="GO:0006865">
    <property type="term" value="P:amino acid transport"/>
    <property type="evidence" value="ECO:0007669"/>
    <property type="project" value="UniProtKB-KW"/>
</dbReference>
<feature type="compositionally biased region" description="Basic residues" evidence="9">
    <location>
        <begin position="402"/>
        <end position="420"/>
    </location>
</feature>
<feature type="transmembrane region" description="Helical" evidence="10">
    <location>
        <begin position="332"/>
        <end position="350"/>
    </location>
</feature>
<gene>
    <name evidence="11" type="ORF">SHKM778_52240</name>
</gene>
<evidence type="ECO:0000256" key="2">
    <source>
        <dbReference type="ARBA" id="ARBA00022448"/>
    </source>
</evidence>
<dbReference type="Pfam" id="PF02653">
    <property type="entry name" value="BPD_transp_2"/>
    <property type="match status" value="1"/>
</dbReference>
<evidence type="ECO:0000256" key="7">
    <source>
        <dbReference type="ARBA" id="ARBA00023136"/>
    </source>
</evidence>
<keyword evidence="7 10" id="KW-0472">Membrane</keyword>
<organism evidence="11">
    <name type="scientific">Streptomyces haneummycinicus</name>
    <dbReference type="NCBI Taxonomy" id="3074435"/>
    <lineage>
        <taxon>Bacteria</taxon>
        <taxon>Bacillati</taxon>
        <taxon>Actinomycetota</taxon>
        <taxon>Actinomycetes</taxon>
        <taxon>Kitasatosporales</taxon>
        <taxon>Streptomycetaceae</taxon>
        <taxon>Streptomyces</taxon>
    </lineage>
</organism>
<evidence type="ECO:0000313" key="11">
    <source>
        <dbReference type="EMBL" id="BFO18836.1"/>
    </source>
</evidence>
<evidence type="ECO:0000256" key="1">
    <source>
        <dbReference type="ARBA" id="ARBA00004651"/>
    </source>
</evidence>
<dbReference type="GO" id="GO:0005886">
    <property type="term" value="C:plasma membrane"/>
    <property type="evidence" value="ECO:0007669"/>
    <property type="project" value="UniProtKB-SubCell"/>
</dbReference>
<feature type="transmembrane region" description="Helical" evidence="10">
    <location>
        <begin position="57"/>
        <end position="77"/>
    </location>
</feature>
<evidence type="ECO:0000256" key="8">
    <source>
        <dbReference type="ARBA" id="ARBA00037998"/>
    </source>
</evidence>
<comment type="similarity">
    <text evidence="8">Belongs to the binding-protein-dependent transport system permease family. LivHM subfamily.</text>
</comment>
<dbReference type="PANTHER" id="PTHR11795:SF450">
    <property type="entry name" value="ABC TRANSPORTER PERMEASE PROTEIN"/>
    <property type="match status" value="1"/>
</dbReference>
<name>A0AAT9HN34_9ACTN</name>
<accession>A0AAT9HN34</accession>
<sequence>MTAFLDNILGGLALGSVYALVALGFVVIFKASGVLNFAHGSLLLLGGYLTAVLHDDLGFAGALALAVLATAALAGVLDRFLLQRGGQDAHSAHVQTIVTIGVDIVLLTDLSRRIGGDLLSLGDPWGDSVTELGPLTVADSRLAAIVVSAVVIGAVFALFRFTSWGLSLRAAAEDLEAAALMGVRLSRVRAGAWCLAGALAALAAVFLAAFPAPGLERTTGQIALNAFPAAILGGLASPAGALAGSMIIGLTEALVVGYQSDLHVLGEGFGDVAPYAVMLLVLLVRPTGLFGAKERPVSDRLPGMLTRRRASLLTVAVVLCLPPFYLDAFWLRIGLFSMAAAIGAIGLALLSGTAGQLSLGHAFFLAVGAYGYAWLAGEPGPDCPGPRRAPRGPARGSGRRTVQSRRRPRQGHLPRHRHPRAGLPRPPCAADRGLRHRRLQRPLRAPADPRRVHLRAERPRTDRPRRAVRRRGTAVVPGPDPVRVHLVHRPRSAARTPRPGAGRPARQRDRGRRDGRGRRPPPLGRLRGLVDVRGPRGVLLALAFRRVVPDYFSLALSVDYLAMIVIGGLGSVAGATAGAVFVTALPLLMTRYADQLPLVTAPGSAEGPWAPRRRPATSTARRSSWSCCTHPTDCTV</sequence>
<comment type="subcellular location">
    <subcellularLocation>
        <location evidence="1">Cell membrane</location>
        <topology evidence="1">Multi-pass membrane protein</topology>
    </subcellularLocation>
</comment>
<dbReference type="CDD" id="cd06582">
    <property type="entry name" value="TM_PBP1_LivH_like"/>
    <property type="match status" value="1"/>
</dbReference>
<feature type="region of interest" description="Disordered" evidence="9">
    <location>
        <begin position="381"/>
        <end position="528"/>
    </location>
</feature>
<feature type="transmembrane region" description="Helical" evidence="10">
    <location>
        <begin position="272"/>
        <end position="290"/>
    </location>
</feature>
<dbReference type="InterPro" id="IPR052157">
    <property type="entry name" value="BCAA_transport_permease"/>
</dbReference>
<feature type="compositionally biased region" description="Basic and acidic residues" evidence="9">
    <location>
        <begin position="447"/>
        <end position="465"/>
    </location>
</feature>
<keyword evidence="3" id="KW-1003">Cell membrane</keyword>
<feature type="transmembrane region" description="Helical" evidence="10">
    <location>
        <begin position="222"/>
        <end position="248"/>
    </location>
</feature>
<proteinExistence type="inferred from homology"/>